<dbReference type="Proteomes" id="UP001295469">
    <property type="component" value="Chromosome A06"/>
</dbReference>
<dbReference type="AlphaFoldDB" id="A0A816SRC4"/>
<feature type="non-terminal residue" evidence="1">
    <location>
        <position position="1"/>
    </location>
</feature>
<gene>
    <name evidence="1" type="ORF">DARMORV10_A06P34700.1</name>
</gene>
<evidence type="ECO:0000313" key="1">
    <source>
        <dbReference type="EMBL" id="CAF2088714.1"/>
    </source>
</evidence>
<protein>
    <submittedName>
        <fullName evidence="1">(rape) hypothetical protein</fullName>
    </submittedName>
</protein>
<organism evidence="1">
    <name type="scientific">Brassica napus</name>
    <name type="common">Rape</name>
    <dbReference type="NCBI Taxonomy" id="3708"/>
    <lineage>
        <taxon>Eukaryota</taxon>
        <taxon>Viridiplantae</taxon>
        <taxon>Streptophyta</taxon>
        <taxon>Embryophyta</taxon>
        <taxon>Tracheophyta</taxon>
        <taxon>Spermatophyta</taxon>
        <taxon>Magnoliopsida</taxon>
        <taxon>eudicotyledons</taxon>
        <taxon>Gunneridae</taxon>
        <taxon>Pentapetalae</taxon>
        <taxon>rosids</taxon>
        <taxon>malvids</taxon>
        <taxon>Brassicales</taxon>
        <taxon>Brassicaceae</taxon>
        <taxon>Brassiceae</taxon>
        <taxon>Brassica</taxon>
    </lineage>
</organism>
<name>A0A816SRC4_BRANA</name>
<accession>A0A816SRC4</accession>
<dbReference type="EMBL" id="HG994360">
    <property type="protein sequence ID" value="CAF2088714.1"/>
    <property type="molecule type" value="Genomic_DNA"/>
</dbReference>
<proteinExistence type="predicted"/>
<sequence>VVVVCVLCEGDHSNDKTTLSFSFYFFSDEDKAPPNVLFF</sequence>
<reference evidence="1" key="1">
    <citation type="submission" date="2021-01" db="EMBL/GenBank/DDBJ databases">
        <authorList>
            <consortium name="Genoscope - CEA"/>
            <person name="William W."/>
        </authorList>
    </citation>
    <scope>NUCLEOTIDE SEQUENCE</scope>
</reference>